<evidence type="ECO:0000256" key="5">
    <source>
        <dbReference type="ARBA" id="ARBA00022737"/>
    </source>
</evidence>
<dbReference type="GO" id="GO:0016020">
    <property type="term" value="C:membrane"/>
    <property type="evidence" value="ECO:0007669"/>
    <property type="project" value="UniProtKB-SubCell"/>
</dbReference>
<dbReference type="InterPro" id="IPR013032">
    <property type="entry name" value="EGF-like_CS"/>
</dbReference>
<dbReference type="InterPro" id="IPR000742">
    <property type="entry name" value="EGF"/>
</dbReference>
<evidence type="ECO:0000256" key="1">
    <source>
        <dbReference type="ARBA" id="ARBA00004479"/>
    </source>
</evidence>
<dbReference type="InterPro" id="IPR051022">
    <property type="entry name" value="Notch_Cell-Fate_Det"/>
</dbReference>
<evidence type="ECO:0000256" key="4">
    <source>
        <dbReference type="ARBA" id="ARBA00022729"/>
    </source>
</evidence>
<gene>
    <name evidence="13" type="ORF">RRG08_035819</name>
</gene>
<feature type="domain" description="EGF-like" evidence="12">
    <location>
        <begin position="608"/>
        <end position="651"/>
    </location>
</feature>
<keyword evidence="4" id="KW-0732">Signal</keyword>
<feature type="transmembrane region" description="Helical" evidence="11">
    <location>
        <begin position="781"/>
        <end position="805"/>
    </location>
</feature>
<keyword evidence="3 11" id="KW-0812">Transmembrane</keyword>
<feature type="compositionally biased region" description="Polar residues" evidence="10">
    <location>
        <begin position="820"/>
        <end position="831"/>
    </location>
</feature>
<keyword evidence="2 9" id="KW-0245">EGF-like domain</keyword>
<dbReference type="PROSITE" id="PS50026">
    <property type="entry name" value="EGF_3"/>
    <property type="match status" value="10"/>
</dbReference>
<keyword evidence="8 9" id="KW-1015">Disulfide bond</keyword>
<feature type="disulfide bond" evidence="9">
    <location>
        <begin position="518"/>
        <end position="527"/>
    </location>
</feature>
<accession>A0AAE1E041</accession>
<feature type="disulfide bond" evidence="9">
    <location>
        <begin position="758"/>
        <end position="767"/>
    </location>
</feature>
<dbReference type="InterPro" id="IPR049883">
    <property type="entry name" value="NOTCH1_EGF-like"/>
</dbReference>
<dbReference type="Pfam" id="PF00008">
    <property type="entry name" value="EGF"/>
    <property type="match status" value="1"/>
</dbReference>
<dbReference type="PROSITE" id="PS01187">
    <property type="entry name" value="EGF_CA"/>
    <property type="match status" value="3"/>
</dbReference>
<comment type="caution">
    <text evidence="13">The sequence shown here is derived from an EMBL/GenBank/DDBJ whole genome shotgun (WGS) entry which is preliminary data.</text>
</comment>
<feature type="disulfide bond" evidence="9">
    <location>
        <begin position="719"/>
        <end position="728"/>
    </location>
</feature>
<feature type="disulfide bond" evidence="9">
    <location>
        <begin position="422"/>
        <end position="432"/>
    </location>
</feature>
<feature type="domain" description="EGF-like" evidence="12">
    <location>
        <begin position="692"/>
        <end position="729"/>
    </location>
</feature>
<dbReference type="Proteomes" id="UP001283361">
    <property type="component" value="Unassembled WGS sequence"/>
</dbReference>
<feature type="domain" description="EGF-like" evidence="12">
    <location>
        <begin position="490"/>
        <end position="528"/>
    </location>
</feature>
<dbReference type="FunFam" id="2.10.25.10:FF:000029">
    <property type="entry name" value="neurexin-1 isoform X1"/>
    <property type="match status" value="1"/>
</dbReference>
<organism evidence="13 14">
    <name type="scientific">Elysia crispata</name>
    <name type="common">lettuce slug</name>
    <dbReference type="NCBI Taxonomy" id="231223"/>
    <lineage>
        <taxon>Eukaryota</taxon>
        <taxon>Metazoa</taxon>
        <taxon>Spiralia</taxon>
        <taxon>Lophotrochozoa</taxon>
        <taxon>Mollusca</taxon>
        <taxon>Gastropoda</taxon>
        <taxon>Heterobranchia</taxon>
        <taxon>Euthyneura</taxon>
        <taxon>Panpulmonata</taxon>
        <taxon>Sacoglossa</taxon>
        <taxon>Placobranchoidea</taxon>
        <taxon>Plakobranchidae</taxon>
        <taxon>Elysia</taxon>
    </lineage>
</organism>
<feature type="disulfide bond" evidence="9">
    <location>
        <begin position="641"/>
        <end position="650"/>
    </location>
</feature>
<feature type="domain" description="EGF-like" evidence="12">
    <location>
        <begin position="566"/>
        <end position="606"/>
    </location>
</feature>
<reference evidence="13" key="1">
    <citation type="journal article" date="2023" name="G3 (Bethesda)">
        <title>A reference genome for the long-term kleptoplast-retaining sea slug Elysia crispata morphotype clarki.</title>
        <authorList>
            <person name="Eastman K.E."/>
            <person name="Pendleton A.L."/>
            <person name="Shaikh M.A."/>
            <person name="Suttiyut T."/>
            <person name="Ogas R."/>
            <person name="Tomko P."/>
            <person name="Gavelis G."/>
            <person name="Widhalm J.R."/>
            <person name="Wisecaver J.H."/>
        </authorList>
    </citation>
    <scope>NUCLEOTIDE SEQUENCE</scope>
    <source>
        <strain evidence="13">ECLA1</strain>
    </source>
</reference>
<keyword evidence="6 11" id="KW-1133">Transmembrane helix</keyword>
<proteinExistence type="predicted"/>
<dbReference type="SUPFAM" id="SSF57196">
    <property type="entry name" value="EGF/Laminin"/>
    <property type="match status" value="7"/>
</dbReference>
<comment type="caution">
    <text evidence="9">Lacks conserved residue(s) required for the propagation of feature annotation.</text>
</comment>
<dbReference type="CDD" id="cd00054">
    <property type="entry name" value="EGF_CA"/>
    <property type="match status" value="4"/>
</dbReference>
<name>A0AAE1E041_9GAST</name>
<feature type="domain" description="EGF-like" evidence="12">
    <location>
        <begin position="292"/>
        <end position="330"/>
    </location>
</feature>
<evidence type="ECO:0000256" key="2">
    <source>
        <dbReference type="ARBA" id="ARBA00022536"/>
    </source>
</evidence>
<feature type="disulfide bond" evidence="9">
    <location>
        <begin position="596"/>
        <end position="605"/>
    </location>
</feature>
<keyword evidence="7 11" id="KW-0472">Membrane</keyword>
<keyword evidence="14" id="KW-1185">Reference proteome</keyword>
<dbReference type="SMART" id="SM00179">
    <property type="entry name" value="EGF_CA"/>
    <property type="match status" value="6"/>
</dbReference>
<dbReference type="PANTHER" id="PTHR24049:SF22">
    <property type="entry name" value="DROSOPHILA CRUMBS HOMOLOG"/>
    <property type="match status" value="1"/>
</dbReference>
<dbReference type="AlphaFoldDB" id="A0AAE1E041"/>
<evidence type="ECO:0000256" key="9">
    <source>
        <dbReference type="PROSITE-ProRule" id="PRU00076"/>
    </source>
</evidence>
<feature type="compositionally biased region" description="Polar residues" evidence="10">
    <location>
        <begin position="183"/>
        <end position="193"/>
    </location>
</feature>
<dbReference type="SMART" id="SM00181">
    <property type="entry name" value="EGF"/>
    <property type="match status" value="12"/>
</dbReference>
<comment type="subcellular location">
    <subcellularLocation>
        <location evidence="1">Membrane</location>
        <topology evidence="1">Single-pass type I membrane protein</topology>
    </subcellularLocation>
</comment>
<keyword evidence="5" id="KW-0677">Repeat</keyword>
<sequence length="845" mass="90392">MDSHTFGLSGCGCNYLAVAARLGASPEMDRDLHLFTSDLDLSSPPMASTSRRTPVIDNDDTANVVPDIFKDFPRFAFEPASAITVETSASDYYGNLGPHRIKAGICPSLPGNSNPESAFGLHGRGANSASTASHFSAGRSFEHEIWALKDSFSSVNPQRSESLTAAAVPTETRVPARSRRNSLSRYTSCSNGSPAVPSRTETLPPRDPANIPEFKPSNTPNLPVLPAASAMNKSIPPSTAKATQNLESRAAPMSPPPPSRAPHSAIVSPIVVACLLLHALLLSPSAVRCQTAVDQCQGHLCENGGVCVDRGYDYTCNCSSALGYTGWYCNVTLNQTCADNPCQNGASCSIVGSSFECSSCSSLYEGPLCENQRDVCGVNNYTLCQNGGTCRLDASKTEGYRCECDPDRDFEGTTCSSKIEDCQNINCNNGVCKDGVRNYTCLCNPGWRGGQCDQKIDICSANPPYCQHGTCSNQGCQCDPFYQGEGCDEDKNECELDEPVCKNGGSCTNKEGGFNCNCTIGFRGNTCSEAFCDTQCYNGSTCNVDSGAQNWTCACPEYVEGRFCETQGPCFARPCDQIKTETCDQSIEKDTFTCNCKKGWEGIKCQDDLNECTTTDSAQKHLCVDGQGVCNNTQGSYTCDCVPGFTGKYCQTDIDDCTPNPCLHGGRCTDLVNNFTCDCLRTGYEGLTCESDVNECKSSPPVCNHGNCSNTVPGFNCVCGDRWRGQFCQRENPCYNISCQHGGTCQENVTLIEDRCACVAGYEGALCEKASASTDDSGPDLGVIIGPIVGGVVLLIIIIVLIAFFMTARSKRATRGAYSPSAQENAGSQVEQGGVLKKPPEERLI</sequence>
<dbReference type="PANTHER" id="PTHR24049">
    <property type="entry name" value="CRUMBS FAMILY MEMBER"/>
    <property type="match status" value="1"/>
</dbReference>
<feature type="disulfide bond" evidence="9">
    <location>
        <begin position="739"/>
        <end position="756"/>
    </location>
</feature>
<dbReference type="PROSITE" id="PS00010">
    <property type="entry name" value="ASX_HYDROXYL"/>
    <property type="match status" value="6"/>
</dbReference>
<evidence type="ECO:0000313" key="14">
    <source>
        <dbReference type="Proteomes" id="UP001283361"/>
    </source>
</evidence>
<protein>
    <recommendedName>
        <fullName evidence="12">EGF-like domain-containing protein</fullName>
    </recommendedName>
</protein>
<feature type="domain" description="EGF-like" evidence="12">
    <location>
        <begin position="418"/>
        <end position="453"/>
    </location>
</feature>
<dbReference type="Pfam" id="PF07645">
    <property type="entry name" value="EGF_CA"/>
    <property type="match status" value="2"/>
</dbReference>
<evidence type="ECO:0000256" key="8">
    <source>
        <dbReference type="ARBA" id="ARBA00023157"/>
    </source>
</evidence>
<evidence type="ECO:0000256" key="7">
    <source>
        <dbReference type="ARBA" id="ARBA00023136"/>
    </source>
</evidence>
<dbReference type="InterPro" id="IPR018097">
    <property type="entry name" value="EGF_Ca-bd_CS"/>
</dbReference>
<feature type="domain" description="EGF-like" evidence="12">
    <location>
        <begin position="730"/>
        <end position="768"/>
    </location>
</feature>
<dbReference type="InterPro" id="IPR000152">
    <property type="entry name" value="EGF-type_Asp/Asn_hydroxyl_site"/>
</dbReference>
<evidence type="ECO:0000256" key="11">
    <source>
        <dbReference type="SAM" id="Phobius"/>
    </source>
</evidence>
<feature type="domain" description="EGF-like" evidence="12">
    <location>
        <begin position="372"/>
        <end position="416"/>
    </location>
</feature>
<dbReference type="Pfam" id="PF12661">
    <property type="entry name" value="hEGF"/>
    <property type="match status" value="2"/>
</dbReference>
<evidence type="ECO:0000256" key="6">
    <source>
        <dbReference type="ARBA" id="ARBA00022989"/>
    </source>
</evidence>
<evidence type="ECO:0000259" key="12">
    <source>
        <dbReference type="PROSITE" id="PS50026"/>
    </source>
</evidence>
<evidence type="ECO:0000313" key="13">
    <source>
        <dbReference type="EMBL" id="KAK3788655.1"/>
    </source>
</evidence>
<feature type="disulfide bond" evidence="9">
    <location>
        <begin position="360"/>
        <end position="369"/>
    </location>
</feature>
<feature type="region of interest" description="Disordered" evidence="10">
    <location>
        <begin position="818"/>
        <end position="845"/>
    </location>
</feature>
<feature type="domain" description="EGF-like" evidence="12">
    <location>
        <begin position="653"/>
        <end position="690"/>
    </location>
</feature>
<evidence type="ECO:0000256" key="10">
    <source>
        <dbReference type="SAM" id="MobiDB-lite"/>
    </source>
</evidence>
<dbReference type="GO" id="GO:0005509">
    <property type="term" value="F:calcium ion binding"/>
    <property type="evidence" value="ECO:0007669"/>
    <property type="project" value="InterPro"/>
</dbReference>
<feature type="compositionally biased region" description="Polar residues" evidence="10">
    <location>
        <begin position="231"/>
        <end position="247"/>
    </location>
</feature>
<dbReference type="PROSITE" id="PS00022">
    <property type="entry name" value="EGF_1"/>
    <property type="match status" value="7"/>
</dbReference>
<feature type="region of interest" description="Disordered" evidence="10">
    <location>
        <begin position="157"/>
        <end position="261"/>
    </location>
</feature>
<evidence type="ECO:0000256" key="3">
    <source>
        <dbReference type="ARBA" id="ARBA00022692"/>
    </source>
</evidence>
<feature type="disulfide bond" evidence="9">
    <location>
        <begin position="443"/>
        <end position="452"/>
    </location>
</feature>
<dbReference type="EMBL" id="JAWDGP010001751">
    <property type="protein sequence ID" value="KAK3788655.1"/>
    <property type="molecule type" value="Genomic_DNA"/>
</dbReference>
<dbReference type="Gene3D" id="2.10.25.10">
    <property type="entry name" value="Laminin"/>
    <property type="match status" value="10"/>
</dbReference>
<feature type="domain" description="EGF-like" evidence="12">
    <location>
        <begin position="333"/>
        <end position="370"/>
    </location>
</feature>
<dbReference type="PROSITE" id="PS01186">
    <property type="entry name" value="EGF_2"/>
    <property type="match status" value="5"/>
</dbReference>
<dbReference type="InterPro" id="IPR001881">
    <property type="entry name" value="EGF-like_Ca-bd_dom"/>
</dbReference>